<proteinExistence type="predicted"/>
<feature type="compositionally biased region" description="Basic and acidic residues" evidence="1">
    <location>
        <begin position="414"/>
        <end position="433"/>
    </location>
</feature>
<keyword evidence="3" id="KW-1185">Reference proteome</keyword>
<organism evidence="2 3">
    <name type="scientific">Cichlidogyrus casuarinus</name>
    <dbReference type="NCBI Taxonomy" id="1844966"/>
    <lineage>
        <taxon>Eukaryota</taxon>
        <taxon>Metazoa</taxon>
        <taxon>Spiralia</taxon>
        <taxon>Lophotrochozoa</taxon>
        <taxon>Platyhelminthes</taxon>
        <taxon>Monogenea</taxon>
        <taxon>Monopisthocotylea</taxon>
        <taxon>Dactylogyridea</taxon>
        <taxon>Ancyrocephalidae</taxon>
        <taxon>Cichlidogyrus</taxon>
    </lineage>
</organism>
<evidence type="ECO:0000313" key="3">
    <source>
        <dbReference type="Proteomes" id="UP001626550"/>
    </source>
</evidence>
<feature type="region of interest" description="Disordered" evidence="1">
    <location>
        <begin position="1"/>
        <end position="145"/>
    </location>
</feature>
<feature type="compositionally biased region" description="Pro residues" evidence="1">
    <location>
        <begin position="449"/>
        <end position="458"/>
    </location>
</feature>
<feature type="compositionally biased region" description="Pro residues" evidence="1">
    <location>
        <begin position="233"/>
        <end position="242"/>
    </location>
</feature>
<feature type="compositionally biased region" description="Polar residues" evidence="1">
    <location>
        <begin position="16"/>
        <end position="29"/>
    </location>
</feature>
<reference evidence="2 3" key="1">
    <citation type="submission" date="2024-11" db="EMBL/GenBank/DDBJ databases">
        <title>Adaptive evolution of stress response genes in parasites aligns with host niche diversity.</title>
        <authorList>
            <person name="Hahn C."/>
            <person name="Resl P."/>
        </authorList>
    </citation>
    <scope>NUCLEOTIDE SEQUENCE [LARGE SCALE GENOMIC DNA]</scope>
    <source>
        <strain evidence="2">EGGRZ-B1_66</strain>
        <tissue evidence="2">Body</tissue>
    </source>
</reference>
<feature type="compositionally biased region" description="Basic and acidic residues" evidence="1">
    <location>
        <begin position="527"/>
        <end position="538"/>
    </location>
</feature>
<name>A0ABD2PLQ3_9PLAT</name>
<feature type="compositionally biased region" description="Basic and acidic residues" evidence="1">
    <location>
        <begin position="495"/>
        <end position="514"/>
    </location>
</feature>
<accession>A0ABD2PLQ3</accession>
<dbReference type="Proteomes" id="UP001626550">
    <property type="component" value="Unassembled WGS sequence"/>
</dbReference>
<feature type="region of interest" description="Disordered" evidence="1">
    <location>
        <begin position="393"/>
        <end position="547"/>
    </location>
</feature>
<evidence type="ECO:0000313" key="2">
    <source>
        <dbReference type="EMBL" id="KAL3308447.1"/>
    </source>
</evidence>
<comment type="caution">
    <text evidence="2">The sequence shown here is derived from an EMBL/GenBank/DDBJ whole genome shotgun (WGS) entry which is preliminary data.</text>
</comment>
<sequence>MSEPQVEQAAFESNLPAVSNNQGNETRNLVKQRAVAMGDELSSTDNSPPKVPEKMKHRPIPPPKPKNQQDNGSHPGHKRNSFHDAVQRRAAERVEKLSSTDKSPPKVPVKRKYRQNAENNQEFDPRGPVTKIKPRVPPKPNGLYKPIVRQESDEEWPAPPPPVEFSDAYIVSEATGERPELKDKVNQCAAERVEKPNYRLSTAKKSPPKVPEKRKKLRKPKDYQVSNMERCNPTPPKDPPTPEAEQEMPNFPPPSPVIFLDTTDELPNLKPTHDEPLMSNNQQGKTSKYPRSVTVFSPSTVYKRSAKNKPPIPKKPSATKTKENVYINLWDCSSNTQENNCNLEKVESEPKKNKSYQGNGNTGEPIYAQLDWSNVGQPTEAYALKESTVYSKIRRPDKQQIHNSTNGKPPVATPREKKGNSHQEEGEVMEQKHGGIGPAQDSNWNPIGMRPPPLPPKPNRNKLIQEKIPKFTNENRMNSGDQKDDETFEIIRPPKTPEKKLKQEKVGQFTKEDGSSGNEKPPLTPRNPDKNVDNENHIMNEGGASKKSSNWLECCKLPWQKKVDSQVIANEGGDIVFNYQ</sequence>
<feature type="compositionally biased region" description="Basic and acidic residues" evidence="1">
    <location>
        <begin position="81"/>
        <end position="99"/>
    </location>
</feature>
<dbReference type="AlphaFoldDB" id="A0ABD2PLQ3"/>
<feature type="region of interest" description="Disordered" evidence="1">
    <location>
        <begin position="337"/>
        <end position="362"/>
    </location>
</feature>
<gene>
    <name evidence="2" type="primary">CHAMP1_3</name>
    <name evidence="2" type="ORF">Ciccas_013022</name>
</gene>
<feature type="region of interest" description="Disordered" evidence="1">
    <location>
        <begin position="192"/>
        <end position="320"/>
    </location>
</feature>
<evidence type="ECO:0000256" key="1">
    <source>
        <dbReference type="SAM" id="MobiDB-lite"/>
    </source>
</evidence>
<dbReference type="EMBL" id="JBJKFK010005225">
    <property type="protein sequence ID" value="KAL3308447.1"/>
    <property type="molecule type" value="Genomic_DNA"/>
</dbReference>
<protein>
    <submittedName>
        <fullName evidence="2">Caspase recruitment domain, member 6</fullName>
    </submittedName>
</protein>